<dbReference type="EMBL" id="CT573213">
    <property type="protein sequence ID" value="CAJ60285.1"/>
    <property type="molecule type" value="Genomic_DNA"/>
</dbReference>
<evidence type="ECO:0008006" key="3">
    <source>
        <dbReference type="Google" id="ProtNLM"/>
    </source>
</evidence>
<organism evidence="1 2">
    <name type="scientific">Frankia alni (strain DSM 45986 / CECT 9034 / ACN14a)</name>
    <dbReference type="NCBI Taxonomy" id="326424"/>
    <lineage>
        <taxon>Bacteria</taxon>
        <taxon>Bacillati</taxon>
        <taxon>Actinomycetota</taxon>
        <taxon>Actinomycetes</taxon>
        <taxon>Frankiales</taxon>
        <taxon>Frankiaceae</taxon>
        <taxon>Frankia</taxon>
    </lineage>
</organism>
<dbReference type="Proteomes" id="UP000000657">
    <property type="component" value="Chromosome"/>
</dbReference>
<reference evidence="1 2" key="1">
    <citation type="journal article" date="2007" name="Genome Res.">
        <title>Genome characteristics of facultatively symbiotic Frankia sp. strains reflect host range and host plant biogeography.</title>
        <authorList>
            <person name="Normand P."/>
            <person name="Lapierre P."/>
            <person name="Tisa L.S."/>
            <person name="Gogarten J.P."/>
            <person name="Alloisio N."/>
            <person name="Bagnarol E."/>
            <person name="Bassi C.A."/>
            <person name="Berry A.M."/>
            <person name="Bickhart D.M."/>
            <person name="Choisne N."/>
            <person name="Couloux A."/>
            <person name="Cournoyer B."/>
            <person name="Cruveiller S."/>
            <person name="Daubin V."/>
            <person name="Demange N."/>
            <person name="Francino M.P."/>
            <person name="Goltsman E."/>
            <person name="Huang Y."/>
            <person name="Kopp O.R."/>
            <person name="Labarre L."/>
            <person name="Lapidus A."/>
            <person name="Lavire C."/>
            <person name="Marechal J."/>
            <person name="Martinez M."/>
            <person name="Mastronunzio J.E."/>
            <person name="Mullin B.C."/>
            <person name="Niemann J."/>
            <person name="Pujic P."/>
            <person name="Rawnsley T."/>
            <person name="Rouy Z."/>
            <person name="Schenowitz C."/>
            <person name="Sellstedt A."/>
            <person name="Tavares F."/>
            <person name="Tomkins J.P."/>
            <person name="Vallenet D."/>
            <person name="Valverde C."/>
            <person name="Wall L.G."/>
            <person name="Wang Y."/>
            <person name="Medigue C."/>
            <person name="Benson D.R."/>
        </authorList>
    </citation>
    <scope>NUCLEOTIDE SEQUENCE [LARGE SCALE GENOMIC DNA]</scope>
    <source>
        <strain evidence="2">DSM 45986 / CECT 9034 / ACN14a</strain>
    </source>
</reference>
<accession>Q0RQ91</accession>
<dbReference type="PANTHER" id="PTHR36529">
    <property type="entry name" value="SLL1095 PROTEIN"/>
    <property type="match status" value="1"/>
</dbReference>
<dbReference type="Gene3D" id="3.90.550.10">
    <property type="entry name" value="Spore Coat Polysaccharide Biosynthesis Protein SpsA, Chain A"/>
    <property type="match status" value="1"/>
</dbReference>
<dbReference type="InterPro" id="IPR029044">
    <property type="entry name" value="Nucleotide-diphossugar_trans"/>
</dbReference>
<sequence>MAKEPVPGRVKTRLTPPLRPEQAAAVAAAALADTLAAVAAVTVRPGFADLRPVLVLEGAAGPWLATAGGFGGLAVAAQTTGPFDARLAAAFAAETGPALLIGMDTPQLTADLLAASCQALRSADAVFGPAADGGWWALGLARPDGDLLRGVPTSRPDTGARQRARLGAAGLDVTVLPTLRDVDTAADATAVARLVPGGRFAAAWRAADTRADLDARQAPGASATAAATR</sequence>
<dbReference type="eggNOG" id="COG3222">
    <property type="taxonomic scope" value="Bacteria"/>
</dbReference>
<dbReference type="HOGENOM" id="CLU_075662_0_0_11"/>
<dbReference type="InterPro" id="IPR018641">
    <property type="entry name" value="Trfase_1_rSAM/seldom-assoc"/>
</dbReference>
<protein>
    <recommendedName>
        <fullName evidence="3">Glycosyltransferase</fullName>
    </recommendedName>
</protein>
<dbReference type="STRING" id="326424.FRAAL1630"/>
<dbReference type="OrthoDB" id="9798250at2"/>
<proteinExistence type="predicted"/>
<dbReference type="Pfam" id="PF09837">
    <property type="entry name" value="DUF2064"/>
    <property type="match status" value="1"/>
</dbReference>
<dbReference type="RefSeq" id="WP_011602819.1">
    <property type="nucleotide sequence ID" value="NC_008278.1"/>
</dbReference>
<dbReference type="AlphaFoldDB" id="Q0RQ91"/>
<name>Q0RQ91_FRAAA</name>
<dbReference type="SUPFAM" id="SSF53448">
    <property type="entry name" value="Nucleotide-diphospho-sugar transferases"/>
    <property type="match status" value="1"/>
</dbReference>
<evidence type="ECO:0000313" key="2">
    <source>
        <dbReference type="Proteomes" id="UP000000657"/>
    </source>
</evidence>
<dbReference type="PANTHER" id="PTHR36529:SF1">
    <property type="entry name" value="GLYCOSYLTRANSFERASE"/>
    <property type="match status" value="1"/>
</dbReference>
<gene>
    <name evidence="1" type="ordered locus">FRAAL1630</name>
</gene>
<evidence type="ECO:0000313" key="1">
    <source>
        <dbReference type="EMBL" id="CAJ60285.1"/>
    </source>
</evidence>
<dbReference type="KEGG" id="fal:FRAAL1630"/>
<keyword evidence="2" id="KW-1185">Reference proteome</keyword>